<proteinExistence type="predicted"/>
<evidence type="ECO:0000256" key="1">
    <source>
        <dbReference type="SAM" id="MobiDB-lite"/>
    </source>
</evidence>
<feature type="region of interest" description="Disordered" evidence="1">
    <location>
        <begin position="128"/>
        <end position="253"/>
    </location>
</feature>
<accession>A0A9P7SGC0</accession>
<reference evidence="2 3" key="1">
    <citation type="journal article" date="2020" name="bioRxiv">
        <title>Whole genome comparisons of ergot fungi reveals the divergence and evolution of species within the genus Claviceps are the result of varying mechanisms driving genome evolution and host range expansion.</title>
        <authorList>
            <person name="Wyka S.A."/>
            <person name="Mondo S.J."/>
            <person name="Liu M."/>
            <person name="Dettman J."/>
            <person name="Nalam V."/>
            <person name="Broders K.D."/>
        </authorList>
    </citation>
    <scope>NUCLEOTIDE SEQUENCE [LARGE SCALE GENOMIC DNA]</scope>
    <source>
        <strain evidence="2 3">CCC 1485</strain>
    </source>
</reference>
<dbReference type="EMBL" id="SRPO01000253">
    <property type="protein sequence ID" value="KAG5935512.1"/>
    <property type="molecule type" value="Genomic_DNA"/>
</dbReference>
<feature type="compositionally biased region" description="Basic and acidic residues" evidence="1">
    <location>
        <begin position="158"/>
        <end position="187"/>
    </location>
</feature>
<dbReference type="Proteomes" id="UP000706124">
    <property type="component" value="Unassembled WGS sequence"/>
</dbReference>
<sequence length="267" mass="29727">MNRTQYIRNSRLSKNTFQDHVVYENFQRWNKSVWYRVHKVVRMKVGKVLSDNRVIVDANLVKGEDGKADPLTGQEKTKLTTSPNYSPPIPLTKAPFLTKTLRLQQDKKEEKLTEEPAPARSECVHHFEEKQASAPSPEHSTADVDDKPCVSLSTGRCTDLRKNGDLDDECHREERLAEPPERQKIPADARATVPPVGKDPAVDKDSVVDRALVVLPDPPDLQRRSSSDGEGPAKSPDEKGSPENSLHADPAVSKDLAVGVVLHVNDH</sequence>
<feature type="region of interest" description="Disordered" evidence="1">
    <location>
        <begin position="64"/>
        <end position="91"/>
    </location>
</feature>
<evidence type="ECO:0000313" key="3">
    <source>
        <dbReference type="Proteomes" id="UP000706124"/>
    </source>
</evidence>
<name>A0A9P7SGC0_9HYPO</name>
<dbReference type="AlphaFoldDB" id="A0A9P7SGC0"/>
<protein>
    <submittedName>
        <fullName evidence="2">Uncharacterized protein</fullName>
    </submittedName>
</protein>
<gene>
    <name evidence="2" type="ORF">E4U60_003131</name>
</gene>
<dbReference type="OrthoDB" id="10453650at2759"/>
<organism evidence="2 3">
    <name type="scientific">Claviceps pazoutovae</name>
    <dbReference type="NCBI Taxonomy" id="1649127"/>
    <lineage>
        <taxon>Eukaryota</taxon>
        <taxon>Fungi</taxon>
        <taxon>Dikarya</taxon>
        <taxon>Ascomycota</taxon>
        <taxon>Pezizomycotina</taxon>
        <taxon>Sordariomycetes</taxon>
        <taxon>Hypocreomycetidae</taxon>
        <taxon>Hypocreales</taxon>
        <taxon>Clavicipitaceae</taxon>
        <taxon>Claviceps</taxon>
    </lineage>
</organism>
<comment type="caution">
    <text evidence="2">The sequence shown here is derived from an EMBL/GenBank/DDBJ whole genome shotgun (WGS) entry which is preliminary data.</text>
</comment>
<keyword evidence="3" id="KW-1185">Reference proteome</keyword>
<evidence type="ECO:0000313" key="2">
    <source>
        <dbReference type="EMBL" id="KAG5935512.1"/>
    </source>
</evidence>